<proteinExistence type="inferred from homology"/>
<reference evidence="3" key="1">
    <citation type="submission" date="2020-06" db="EMBL/GenBank/DDBJ databases">
        <title>Draft genome of Bugula neritina, a colonial animal packing powerful symbionts and potential medicines.</title>
        <authorList>
            <person name="Rayko M."/>
        </authorList>
    </citation>
    <scope>NUCLEOTIDE SEQUENCE [LARGE SCALE GENOMIC DNA]</scope>
    <source>
        <strain evidence="3">Kwan_BN1</strain>
    </source>
</reference>
<dbReference type="InterPro" id="IPR008220">
    <property type="entry name" value="HAT_MetX-like"/>
</dbReference>
<organism evidence="3 4">
    <name type="scientific">Bugula neritina</name>
    <name type="common">Brown bryozoan</name>
    <name type="synonym">Sertularia neritina</name>
    <dbReference type="NCBI Taxonomy" id="10212"/>
    <lineage>
        <taxon>Eukaryota</taxon>
        <taxon>Metazoa</taxon>
        <taxon>Spiralia</taxon>
        <taxon>Lophotrochozoa</taxon>
        <taxon>Bryozoa</taxon>
        <taxon>Gymnolaemata</taxon>
        <taxon>Cheilostomatida</taxon>
        <taxon>Flustrina</taxon>
        <taxon>Buguloidea</taxon>
        <taxon>Bugulidae</taxon>
        <taxon>Bugula</taxon>
    </lineage>
</organism>
<accession>A0A7J7JHB4</accession>
<dbReference type="GO" id="GO:0006535">
    <property type="term" value="P:cysteine biosynthetic process from serine"/>
    <property type="evidence" value="ECO:0007669"/>
    <property type="project" value="TreeGrafter"/>
</dbReference>
<dbReference type="EMBL" id="VXIV02002459">
    <property type="protein sequence ID" value="KAF6025437.1"/>
    <property type="molecule type" value="Genomic_DNA"/>
</dbReference>
<evidence type="ECO:0000313" key="3">
    <source>
        <dbReference type="EMBL" id="KAF6025437.1"/>
    </source>
</evidence>
<dbReference type="GO" id="GO:0004414">
    <property type="term" value="F:homoserine O-acetyltransferase activity"/>
    <property type="evidence" value="ECO:0007669"/>
    <property type="project" value="TreeGrafter"/>
</dbReference>
<protein>
    <recommendedName>
        <fullName evidence="2">AB hydrolase-1 domain-containing protein</fullName>
    </recommendedName>
</protein>
<dbReference type="PANTHER" id="PTHR32268:SF16">
    <property type="entry name" value="SERINE O-SUCCINYLTRANSFERASE"/>
    <property type="match status" value="1"/>
</dbReference>
<dbReference type="GO" id="GO:0009001">
    <property type="term" value="F:serine O-acetyltransferase activity"/>
    <property type="evidence" value="ECO:0007669"/>
    <property type="project" value="TreeGrafter"/>
</dbReference>
<dbReference type="SUPFAM" id="SSF53474">
    <property type="entry name" value="alpha/beta-Hydrolases"/>
    <property type="match status" value="1"/>
</dbReference>
<comment type="similarity">
    <text evidence="1">Belongs to the AB hydrolase superfamily. MetX family.</text>
</comment>
<dbReference type="InterPro" id="IPR029058">
    <property type="entry name" value="AB_hydrolase_fold"/>
</dbReference>
<dbReference type="PIRSF" id="PIRSF000443">
    <property type="entry name" value="Homoser_Ac_trans"/>
    <property type="match status" value="1"/>
</dbReference>
<dbReference type="InterPro" id="IPR000073">
    <property type="entry name" value="AB_hydrolase_1"/>
</dbReference>
<dbReference type="Gene3D" id="3.40.50.1820">
    <property type="entry name" value="alpha/beta hydrolase"/>
    <property type="match status" value="1"/>
</dbReference>
<gene>
    <name evidence="3" type="ORF">EB796_016244</name>
</gene>
<keyword evidence="4" id="KW-1185">Reference proteome</keyword>
<dbReference type="GO" id="GO:0009086">
    <property type="term" value="P:methionine biosynthetic process"/>
    <property type="evidence" value="ECO:0007669"/>
    <property type="project" value="TreeGrafter"/>
</dbReference>
<evidence type="ECO:0000259" key="2">
    <source>
        <dbReference type="Pfam" id="PF00561"/>
    </source>
</evidence>
<dbReference type="GO" id="GO:0009092">
    <property type="term" value="P:homoserine metabolic process"/>
    <property type="evidence" value="ECO:0007669"/>
    <property type="project" value="TreeGrafter"/>
</dbReference>
<dbReference type="GO" id="GO:0005739">
    <property type="term" value="C:mitochondrion"/>
    <property type="evidence" value="ECO:0007669"/>
    <property type="project" value="TreeGrafter"/>
</dbReference>
<dbReference type="AlphaFoldDB" id="A0A7J7JHB4"/>
<sequence length="247" mass="27741">MLVCHMPVSAMTFNTCNSVISNIPQGCAVDTNKYFVICTNTLGGCYGSTGPSSINPETGEPYGTTFPLLSVKDMVNAQFLLLDHLGVEKVYATIGSSLGGMCSLTSAVEYPERVGRMLSISSCALSHPTSIAMRYLQRKSIMTDPMWQNGHYYGKSYPRNGMKMARELATMTYRSGPEWSQRFSRKRIDENEKLALCPTFLIESYLDYQGEMFCTMYDPNSLLYISKAMDLFDIGEDHEDIHQRVQR</sequence>
<feature type="domain" description="AB hydrolase-1" evidence="2">
    <location>
        <begin position="30"/>
        <end position="226"/>
    </location>
</feature>
<comment type="caution">
    <text evidence="3">The sequence shown here is derived from an EMBL/GenBank/DDBJ whole genome shotgun (WGS) entry which is preliminary data.</text>
</comment>
<evidence type="ECO:0000313" key="4">
    <source>
        <dbReference type="Proteomes" id="UP000593567"/>
    </source>
</evidence>
<name>A0A7J7JHB4_BUGNE</name>
<dbReference type="Proteomes" id="UP000593567">
    <property type="component" value="Unassembled WGS sequence"/>
</dbReference>
<dbReference type="OrthoDB" id="444135at2759"/>
<evidence type="ECO:0000256" key="1">
    <source>
        <dbReference type="ARBA" id="ARBA00006886"/>
    </source>
</evidence>
<dbReference type="PANTHER" id="PTHR32268">
    <property type="entry name" value="HOMOSERINE O-ACETYLTRANSFERASE"/>
    <property type="match status" value="1"/>
</dbReference>
<dbReference type="Pfam" id="PF00561">
    <property type="entry name" value="Abhydrolase_1"/>
    <property type="match status" value="1"/>
</dbReference>